<comment type="caution">
    <text evidence="1">The sequence shown here is derived from an EMBL/GenBank/DDBJ whole genome shotgun (WGS) entry which is preliminary data.</text>
</comment>
<dbReference type="EMBL" id="AAAICE010000024">
    <property type="protein sequence ID" value="EAC3883485.1"/>
    <property type="molecule type" value="Genomic_DNA"/>
</dbReference>
<proteinExistence type="predicted"/>
<organism evidence="1 2">
    <name type="scientific">Listeria monocytogenes</name>
    <dbReference type="NCBI Taxonomy" id="1639"/>
    <lineage>
        <taxon>Bacteria</taxon>
        <taxon>Bacillati</taxon>
        <taxon>Bacillota</taxon>
        <taxon>Bacilli</taxon>
        <taxon>Bacillales</taxon>
        <taxon>Listeriaceae</taxon>
        <taxon>Listeria</taxon>
    </lineage>
</organism>
<evidence type="ECO:0000313" key="1">
    <source>
        <dbReference type="EMBL" id="EAC3883485.1"/>
    </source>
</evidence>
<dbReference type="AlphaFoldDB" id="A0AA87CL81"/>
<accession>A0AA87CL81</accession>
<name>A0AA87CL81_LISMN</name>
<reference evidence="1 2" key="1">
    <citation type="submission" date="2018-08" db="EMBL/GenBank/DDBJ databases">
        <authorList>
            <consortium name="GenomeTrakr: Next Generation Sequencing Network for Food Pathogen Tracability"/>
        </authorList>
    </citation>
    <scope>NUCLEOTIDE SEQUENCE [LARGE SCALE GENOMIC DNA]</scope>
    <source>
        <strain evidence="1 2">CFSAN060999</strain>
    </source>
</reference>
<protein>
    <submittedName>
        <fullName evidence="1">Uncharacterized protein</fullName>
    </submittedName>
</protein>
<evidence type="ECO:0000313" key="2">
    <source>
        <dbReference type="Proteomes" id="UP000356407"/>
    </source>
</evidence>
<dbReference type="Proteomes" id="UP000356407">
    <property type="component" value="Unassembled WGS sequence"/>
</dbReference>
<gene>
    <name evidence="1" type="ORF">B4X68_15920</name>
</gene>
<sequence length="83" mass="9918">MLERYFSSYHLNLSQKGEKSKSNFQETLTFPGKHCKLNKVEMQDVWSESPFSYVSSFYLRYSYDKICKKKDGSYPLKEAIKWL</sequence>